<evidence type="ECO:0000256" key="2">
    <source>
        <dbReference type="ARBA" id="ARBA00010072"/>
    </source>
</evidence>
<evidence type="ECO:0000256" key="3">
    <source>
        <dbReference type="ARBA" id="ARBA00022448"/>
    </source>
</evidence>
<gene>
    <name evidence="11" type="primary">ehuD</name>
    <name evidence="11" type="ORF">G3M70_03575</name>
</gene>
<evidence type="ECO:0000256" key="5">
    <source>
        <dbReference type="ARBA" id="ARBA00022692"/>
    </source>
</evidence>
<evidence type="ECO:0000259" key="10">
    <source>
        <dbReference type="PROSITE" id="PS50928"/>
    </source>
</evidence>
<keyword evidence="6" id="KW-0029">Amino-acid transport</keyword>
<keyword evidence="4" id="KW-1003">Cell membrane</keyword>
<dbReference type="PANTHER" id="PTHR30614:SF0">
    <property type="entry name" value="L-CYSTINE TRANSPORT SYSTEM PERMEASE PROTEIN TCYL"/>
    <property type="match status" value="1"/>
</dbReference>
<evidence type="ECO:0000313" key="11">
    <source>
        <dbReference type="EMBL" id="QPJ61016.1"/>
    </source>
</evidence>
<evidence type="ECO:0000256" key="7">
    <source>
        <dbReference type="ARBA" id="ARBA00022989"/>
    </source>
</evidence>
<keyword evidence="3 9" id="KW-0813">Transport</keyword>
<comment type="similarity">
    <text evidence="2">Belongs to the binding-protein-dependent transport system permease family. HisMQ subfamily.</text>
</comment>
<evidence type="ECO:0000256" key="9">
    <source>
        <dbReference type="RuleBase" id="RU363032"/>
    </source>
</evidence>
<dbReference type="InterPro" id="IPR043429">
    <property type="entry name" value="ArtM/GltK/GlnP/TcyL/YhdX-like"/>
</dbReference>
<dbReference type="NCBIfam" id="TIGR03003">
    <property type="entry name" value="ectoine_ehuD"/>
    <property type="match status" value="1"/>
</dbReference>
<dbReference type="Gene3D" id="1.10.3720.10">
    <property type="entry name" value="MetI-like"/>
    <property type="match status" value="1"/>
</dbReference>
<accession>A0A7T0BU62</accession>
<dbReference type="Proteomes" id="UP000594688">
    <property type="component" value="Chromosome"/>
</dbReference>
<name>A0A7T0BU62_9BACT</name>
<comment type="subcellular location">
    <subcellularLocation>
        <location evidence="1">Cell inner membrane</location>
        <topology evidence="1">Multi-pass membrane protein</topology>
    </subcellularLocation>
    <subcellularLocation>
        <location evidence="9">Cell membrane</location>
        <topology evidence="9">Multi-pass membrane protein</topology>
    </subcellularLocation>
</comment>
<dbReference type="Pfam" id="PF00528">
    <property type="entry name" value="BPD_transp_1"/>
    <property type="match status" value="1"/>
</dbReference>
<keyword evidence="8 9" id="KW-0472">Membrane</keyword>
<dbReference type="InterPro" id="IPR010065">
    <property type="entry name" value="AA_ABC_transptr_permease_3TM"/>
</dbReference>
<keyword evidence="5 9" id="KW-0812">Transmembrane</keyword>
<dbReference type="KEGG" id="nli:G3M70_03575"/>
<feature type="transmembrane region" description="Helical" evidence="9">
    <location>
        <begin position="53"/>
        <end position="81"/>
    </location>
</feature>
<dbReference type="PROSITE" id="PS50928">
    <property type="entry name" value="ABC_TM1"/>
    <property type="match status" value="1"/>
</dbReference>
<dbReference type="NCBIfam" id="TIGR01726">
    <property type="entry name" value="HEQRo_perm_3TM"/>
    <property type="match status" value="1"/>
</dbReference>
<evidence type="ECO:0000256" key="4">
    <source>
        <dbReference type="ARBA" id="ARBA00022475"/>
    </source>
</evidence>
<feature type="transmembrane region" description="Helical" evidence="9">
    <location>
        <begin position="22"/>
        <end position="46"/>
    </location>
</feature>
<reference evidence="11 12" key="1">
    <citation type="submission" date="2020-02" db="EMBL/GenBank/DDBJ databases">
        <title>Genomic and physiological characterization of two novel Nitrospinaceae genera.</title>
        <authorList>
            <person name="Mueller A.J."/>
            <person name="Jung M.-Y."/>
            <person name="Strachan C.R."/>
            <person name="Herbold C.W."/>
            <person name="Kirkegaard R.H."/>
            <person name="Daims H."/>
        </authorList>
    </citation>
    <scope>NUCLEOTIDE SEQUENCE [LARGE SCALE GENOMIC DNA]</scope>
    <source>
        <strain evidence="11">EB</strain>
    </source>
</reference>
<feature type="transmembrane region" description="Helical" evidence="9">
    <location>
        <begin position="192"/>
        <end position="210"/>
    </location>
</feature>
<dbReference type="InterPro" id="IPR000515">
    <property type="entry name" value="MetI-like"/>
</dbReference>
<dbReference type="InterPro" id="IPR014341">
    <property type="entry name" value="Ectoine_EhuD"/>
</dbReference>
<sequence length="221" mass="24948">MEEKIFDWHFAWNLMPDLLDALMVTVLATLLGMGLAMILGLVWAVMRKSKNRVVFWFATIFVEFFRSTPLLVQIYFLFYVLPDAGIRLSPFQTGVLALGLHYSAYLAEVYRAGIDSVPEGQWEAAQALSLSKVHTFRAVILPQALPPVIPALGNYLIAMFKDTPMLSAITVLELLQTAKIIGADTFRYIEPLTLVGILFLTLSLISARIIRQLEHRYIHGY</sequence>
<proteinExistence type="inferred from homology"/>
<dbReference type="InterPro" id="IPR035906">
    <property type="entry name" value="MetI-like_sf"/>
</dbReference>
<organism evidence="11 12">
    <name type="scientific">Candidatus Nitronauta litoralis</name>
    <dbReference type="NCBI Taxonomy" id="2705533"/>
    <lineage>
        <taxon>Bacteria</taxon>
        <taxon>Pseudomonadati</taxon>
        <taxon>Nitrospinota/Tectimicrobiota group</taxon>
        <taxon>Nitrospinota</taxon>
        <taxon>Nitrospinia</taxon>
        <taxon>Nitrospinales</taxon>
        <taxon>Nitrospinaceae</taxon>
        <taxon>Candidatus Nitronauta</taxon>
    </lineage>
</organism>
<protein>
    <submittedName>
        <fullName evidence="11">Ectoine/hydroxyectoine ABC transporter permease subunit EhuD</fullName>
    </submittedName>
</protein>
<evidence type="ECO:0000313" key="12">
    <source>
        <dbReference type="Proteomes" id="UP000594688"/>
    </source>
</evidence>
<feature type="domain" description="ABC transmembrane type-1" evidence="10">
    <location>
        <begin position="18"/>
        <end position="210"/>
    </location>
</feature>
<evidence type="ECO:0000256" key="8">
    <source>
        <dbReference type="ARBA" id="ARBA00023136"/>
    </source>
</evidence>
<dbReference type="GO" id="GO:0022857">
    <property type="term" value="F:transmembrane transporter activity"/>
    <property type="evidence" value="ECO:0007669"/>
    <property type="project" value="InterPro"/>
</dbReference>
<dbReference type="AlphaFoldDB" id="A0A7T0BU62"/>
<dbReference type="GO" id="GO:0006865">
    <property type="term" value="P:amino acid transport"/>
    <property type="evidence" value="ECO:0007669"/>
    <property type="project" value="UniProtKB-KW"/>
</dbReference>
<keyword evidence="7 9" id="KW-1133">Transmembrane helix</keyword>
<dbReference type="PANTHER" id="PTHR30614">
    <property type="entry name" value="MEMBRANE COMPONENT OF AMINO ACID ABC TRANSPORTER"/>
    <property type="match status" value="1"/>
</dbReference>
<evidence type="ECO:0000256" key="6">
    <source>
        <dbReference type="ARBA" id="ARBA00022970"/>
    </source>
</evidence>
<dbReference type="GO" id="GO:0043190">
    <property type="term" value="C:ATP-binding cassette (ABC) transporter complex"/>
    <property type="evidence" value="ECO:0007669"/>
    <property type="project" value="InterPro"/>
</dbReference>
<dbReference type="SUPFAM" id="SSF161098">
    <property type="entry name" value="MetI-like"/>
    <property type="match status" value="1"/>
</dbReference>
<dbReference type="EMBL" id="CP048685">
    <property type="protein sequence ID" value="QPJ61016.1"/>
    <property type="molecule type" value="Genomic_DNA"/>
</dbReference>
<evidence type="ECO:0000256" key="1">
    <source>
        <dbReference type="ARBA" id="ARBA00004429"/>
    </source>
</evidence>
<dbReference type="CDD" id="cd06261">
    <property type="entry name" value="TM_PBP2"/>
    <property type="match status" value="1"/>
</dbReference>